<reference evidence="1" key="1">
    <citation type="journal article" date="2014" name="Front. Microbiol.">
        <title>High frequency of phylogenetically diverse reductive dehalogenase-homologous genes in deep subseafloor sedimentary metagenomes.</title>
        <authorList>
            <person name="Kawai M."/>
            <person name="Futagami T."/>
            <person name="Toyoda A."/>
            <person name="Takaki Y."/>
            <person name="Nishi S."/>
            <person name="Hori S."/>
            <person name="Arai W."/>
            <person name="Tsubouchi T."/>
            <person name="Morono Y."/>
            <person name="Uchiyama I."/>
            <person name="Ito T."/>
            <person name="Fujiyama A."/>
            <person name="Inagaki F."/>
            <person name="Takami H."/>
        </authorList>
    </citation>
    <scope>NUCLEOTIDE SEQUENCE</scope>
    <source>
        <strain evidence="1">Expedition CK06-06</strain>
    </source>
</reference>
<evidence type="ECO:0000313" key="1">
    <source>
        <dbReference type="EMBL" id="GAJ24303.1"/>
    </source>
</evidence>
<name>X1V3G3_9ZZZZ</name>
<organism evidence="1">
    <name type="scientific">marine sediment metagenome</name>
    <dbReference type="NCBI Taxonomy" id="412755"/>
    <lineage>
        <taxon>unclassified sequences</taxon>
        <taxon>metagenomes</taxon>
        <taxon>ecological metagenomes</taxon>
    </lineage>
</organism>
<dbReference type="EMBL" id="BARW01040068">
    <property type="protein sequence ID" value="GAJ24303.1"/>
    <property type="molecule type" value="Genomic_DNA"/>
</dbReference>
<proteinExistence type="predicted"/>
<gene>
    <name evidence="1" type="ORF">S12H4_60744</name>
</gene>
<sequence length="46" mass="5438">MLHVSYKIAAEYGQEYLDLLNKNAEIVGEQVNENIYNRHILRLFKS</sequence>
<protein>
    <submittedName>
        <fullName evidence="1">Uncharacterized protein</fullName>
    </submittedName>
</protein>
<comment type="caution">
    <text evidence="1">The sequence shown here is derived from an EMBL/GenBank/DDBJ whole genome shotgun (WGS) entry which is preliminary data.</text>
</comment>
<accession>X1V3G3</accession>
<dbReference type="AlphaFoldDB" id="X1V3G3"/>